<sequence>MSKEWEKDGTQSIAEQFKTGIIVVGAGTMGRGIAQFFLQHAYPVTLIDVSQDVLDHAKNEIEKRLLHLEEKGKVPQGFAAEKLEALRCTNNFSGHRGALIIEAIIEKINVKKDLFKTLTESYGPGLIYASNTSSLSISEMASATTCPERVLGMHFFNPAPVMPLVEVIQGLETDEKLVDDIYQFLKMVGKSPVRVKDTPGFIVNRVARPFYNEALKIYGEGLADFQTIDRVMKGAGFKMGPFELQDMIGIDINFATTSSLFQAFHGDARFRPHPLQEQMVKSGRLGRKTGKGFYTYD</sequence>
<feature type="binding site" evidence="5">
    <location>
        <position position="111"/>
    </location>
    <ligand>
        <name>NAD(+)</name>
        <dbReference type="ChEBI" id="CHEBI:57540"/>
    </ligand>
</feature>
<keyword evidence="5" id="KW-0520">NAD</keyword>
<evidence type="ECO:0000313" key="11">
    <source>
        <dbReference type="Proteomes" id="UP000825179"/>
    </source>
</evidence>
<dbReference type="GO" id="GO:0006635">
    <property type="term" value="P:fatty acid beta-oxidation"/>
    <property type="evidence" value="ECO:0007669"/>
    <property type="project" value="TreeGrafter"/>
</dbReference>
<name>F5L9G5_CALTT</name>
<dbReference type="GO" id="GO:0008691">
    <property type="term" value="F:3-hydroxybutyryl-CoA dehydrogenase activity"/>
    <property type="evidence" value="ECO:0007669"/>
    <property type="project" value="TreeGrafter"/>
</dbReference>
<dbReference type="InterPro" id="IPR006176">
    <property type="entry name" value="3-OHacyl-CoA_DH_NAD-bd"/>
</dbReference>
<dbReference type="OrthoDB" id="9771883at2"/>
<feature type="site" description="Important for catalytic activity" evidence="4">
    <location>
        <position position="154"/>
    </location>
</feature>
<keyword evidence="11" id="KW-1185">Reference proteome</keyword>
<dbReference type="SUPFAM" id="SSF48179">
    <property type="entry name" value="6-phosphogluconate dehydrogenase C-terminal domain-like"/>
    <property type="match status" value="1"/>
</dbReference>
<dbReference type="SUPFAM" id="SSF51735">
    <property type="entry name" value="NAD(P)-binding Rossmann-fold domains"/>
    <property type="match status" value="1"/>
</dbReference>
<reference evidence="9 11" key="2">
    <citation type="journal article" date="2020" name="Extremophiles">
        <title>Genomic analysis of Caldalkalibacillus thermarum TA2.A1 reveals aerobic alkaliphilic metabolism and evolutionary hallmarks linking alkaliphilic bacteria and plant life.</title>
        <authorList>
            <person name="de Jong S.I."/>
            <person name="van den Broek M.A."/>
            <person name="Merkel A.Y."/>
            <person name="de la Torre Cortes P."/>
            <person name="Kalamorz F."/>
            <person name="Cook G.M."/>
            <person name="van Loosdrecht M.C.M."/>
            <person name="McMillan D.G.G."/>
        </authorList>
    </citation>
    <scope>NUCLEOTIDE SEQUENCE [LARGE SCALE GENOMIC DNA]</scope>
    <source>
        <strain evidence="9 11">TA2.A1</strain>
    </source>
</reference>
<evidence type="ECO:0000313" key="8">
    <source>
        <dbReference type="EMBL" id="EGL81952.1"/>
    </source>
</evidence>
<comment type="pathway">
    <text evidence="1">Lipid metabolism; butanoate metabolism.</text>
</comment>
<reference evidence="8 10" key="1">
    <citation type="journal article" date="2011" name="J. Bacteriol.">
        <title>Draft genome sequence of the thermoalkaliphilic Caldalkalibacillus thermarum strain TA2.A1.</title>
        <authorList>
            <person name="Kalamorz F."/>
            <person name="Keis S."/>
            <person name="McMillan D.G."/>
            <person name="Olsson K."/>
            <person name="Stanton J.A."/>
            <person name="Stockwell P."/>
            <person name="Black M.A."/>
            <person name="Klingeman D.M."/>
            <person name="Land M.L."/>
            <person name="Han C.S."/>
            <person name="Martin S.L."/>
            <person name="Becher S.A."/>
            <person name="Peddie C.J."/>
            <person name="Morgan H.W."/>
            <person name="Matthies D."/>
            <person name="Preiss L."/>
            <person name="Meier T."/>
            <person name="Brown S.D."/>
            <person name="Cook G.M."/>
        </authorList>
    </citation>
    <scope>NUCLEOTIDE SEQUENCE [LARGE SCALE GENOMIC DNA]</scope>
    <source>
        <strain evidence="8 10">TA2.A1</strain>
    </source>
</reference>
<dbReference type="eggNOG" id="COG1250">
    <property type="taxonomic scope" value="Bacteria"/>
</dbReference>
<proteinExistence type="inferred from homology"/>
<evidence type="ECO:0000259" key="6">
    <source>
        <dbReference type="Pfam" id="PF00725"/>
    </source>
</evidence>
<dbReference type="PANTHER" id="PTHR48075">
    <property type="entry name" value="3-HYDROXYACYL-COA DEHYDROGENASE FAMILY PROTEIN"/>
    <property type="match status" value="1"/>
</dbReference>
<dbReference type="FunFam" id="3.40.50.720:FF:000009">
    <property type="entry name" value="Fatty oxidation complex, alpha subunit"/>
    <property type="match status" value="1"/>
</dbReference>
<dbReference type="PROSITE" id="PS00067">
    <property type="entry name" value="3HCDH"/>
    <property type="match status" value="1"/>
</dbReference>
<feature type="binding site" evidence="5">
    <location>
        <position position="157"/>
    </location>
    <ligand>
        <name>NAD(+)</name>
        <dbReference type="ChEBI" id="CHEBI:57540"/>
    </ligand>
</feature>
<dbReference type="EMBL" id="AFCE01000158">
    <property type="protein sequence ID" value="EGL81952.1"/>
    <property type="molecule type" value="Genomic_DNA"/>
</dbReference>
<dbReference type="Gene3D" id="1.10.1040.10">
    <property type="entry name" value="N-(1-d-carboxylethyl)-l-norvaline Dehydrogenase, domain 2"/>
    <property type="match status" value="1"/>
</dbReference>
<evidence type="ECO:0000256" key="4">
    <source>
        <dbReference type="PIRSR" id="PIRSR000105-1"/>
    </source>
</evidence>
<dbReference type="Proteomes" id="UP000010716">
    <property type="component" value="Unassembled WGS sequence"/>
</dbReference>
<dbReference type="InterPro" id="IPR013328">
    <property type="entry name" value="6PGD_dom2"/>
</dbReference>
<dbReference type="PIRSF" id="PIRSF000105">
    <property type="entry name" value="HCDH"/>
    <property type="match status" value="1"/>
</dbReference>
<feature type="binding site" evidence="5">
    <location>
        <begin position="25"/>
        <end position="30"/>
    </location>
    <ligand>
        <name>NAD(+)</name>
        <dbReference type="ChEBI" id="CHEBI:57540"/>
    </ligand>
</feature>
<evidence type="ECO:0000256" key="5">
    <source>
        <dbReference type="PIRSR" id="PIRSR000105-2"/>
    </source>
</evidence>
<dbReference type="GO" id="GO:0070403">
    <property type="term" value="F:NAD+ binding"/>
    <property type="evidence" value="ECO:0007669"/>
    <property type="project" value="InterPro"/>
</dbReference>
<dbReference type="Pfam" id="PF02737">
    <property type="entry name" value="3HCDH_N"/>
    <property type="match status" value="1"/>
</dbReference>
<evidence type="ECO:0000313" key="10">
    <source>
        <dbReference type="Proteomes" id="UP000010716"/>
    </source>
</evidence>
<dbReference type="InterPro" id="IPR008927">
    <property type="entry name" value="6-PGluconate_DH-like_C_sf"/>
</dbReference>
<evidence type="ECO:0000256" key="2">
    <source>
        <dbReference type="ARBA" id="ARBA00009463"/>
    </source>
</evidence>
<dbReference type="Proteomes" id="UP000825179">
    <property type="component" value="Chromosome"/>
</dbReference>
<accession>F5L9G5</accession>
<dbReference type="UniPathway" id="UPA00863"/>
<dbReference type="AlphaFoldDB" id="F5L9G5"/>
<evidence type="ECO:0000256" key="3">
    <source>
        <dbReference type="ARBA" id="ARBA00023002"/>
    </source>
</evidence>
<feature type="domain" description="3-hydroxyacyl-CoA dehydrogenase C-terminal" evidence="6">
    <location>
        <begin position="200"/>
        <end position="296"/>
    </location>
</feature>
<keyword evidence="3" id="KW-0560">Oxidoreductase</keyword>
<dbReference type="PANTHER" id="PTHR48075:SF5">
    <property type="entry name" value="3-HYDROXYBUTYRYL-COA DEHYDROGENASE"/>
    <property type="match status" value="1"/>
</dbReference>
<feature type="binding site" evidence="5">
    <location>
        <position position="133"/>
    </location>
    <ligand>
        <name>NAD(+)</name>
        <dbReference type="ChEBI" id="CHEBI:57540"/>
    </ligand>
</feature>
<feature type="binding site" evidence="5">
    <location>
        <position position="48"/>
    </location>
    <ligand>
        <name>NAD(+)</name>
        <dbReference type="ChEBI" id="CHEBI:57540"/>
    </ligand>
</feature>
<protein>
    <submittedName>
        <fullName evidence="8">3-hydroxyacyl-CoA dehydrogenase NAD-binding</fullName>
    </submittedName>
    <submittedName>
        <fullName evidence="9">3-hydroxybutyryl-CoA dehydrogenase</fullName>
    </submittedName>
</protein>
<evidence type="ECO:0000313" key="9">
    <source>
        <dbReference type="EMBL" id="QZT34475.1"/>
    </source>
</evidence>
<evidence type="ECO:0000259" key="7">
    <source>
        <dbReference type="Pfam" id="PF02737"/>
    </source>
</evidence>
<evidence type="ECO:0000256" key="1">
    <source>
        <dbReference type="ARBA" id="ARBA00005086"/>
    </source>
</evidence>
<gene>
    <name evidence="8" type="ORF">CathTA2_2469</name>
    <name evidence="9" type="ORF">HUR95_03550</name>
</gene>
<dbReference type="InterPro" id="IPR006108">
    <property type="entry name" value="3HC_DH_C"/>
</dbReference>
<dbReference type="GO" id="GO:0019605">
    <property type="term" value="P:butyrate metabolic process"/>
    <property type="evidence" value="ECO:0007669"/>
    <property type="project" value="UniProtKB-UniPathway"/>
</dbReference>
<dbReference type="RefSeq" id="WP_007505859.1">
    <property type="nucleotide sequence ID" value="NZ_AFCE01000158.1"/>
</dbReference>
<organism evidence="8 10">
    <name type="scientific">Caldalkalibacillus thermarum (strain TA2.A1)</name>
    <dbReference type="NCBI Taxonomy" id="986075"/>
    <lineage>
        <taxon>Bacteria</taxon>
        <taxon>Bacillati</taxon>
        <taxon>Bacillota</taxon>
        <taxon>Bacilli</taxon>
        <taxon>Bacillales</taxon>
        <taxon>Bacillaceae</taxon>
        <taxon>Caldalkalibacillus</taxon>
    </lineage>
</organism>
<feature type="binding site" evidence="5">
    <location>
        <position position="106"/>
    </location>
    <ligand>
        <name>NAD(+)</name>
        <dbReference type="ChEBI" id="CHEBI:57540"/>
    </ligand>
</feature>
<dbReference type="InterPro" id="IPR022694">
    <property type="entry name" value="3-OHacyl-CoA_DH"/>
</dbReference>
<comment type="similarity">
    <text evidence="2">Belongs to the 3-hydroxyacyl-CoA dehydrogenase family.</text>
</comment>
<feature type="binding site" evidence="5">
    <location>
        <position position="288"/>
    </location>
    <ligand>
        <name>NAD(+)</name>
        <dbReference type="ChEBI" id="CHEBI:57540"/>
    </ligand>
</feature>
<dbReference type="KEGG" id="cthu:HUR95_03550"/>
<dbReference type="InterPro" id="IPR036291">
    <property type="entry name" value="NAD(P)-bd_dom_sf"/>
</dbReference>
<dbReference type="EMBL" id="CP082237">
    <property type="protein sequence ID" value="QZT34475.1"/>
    <property type="molecule type" value="Genomic_DNA"/>
</dbReference>
<dbReference type="Pfam" id="PF00725">
    <property type="entry name" value="3HCDH"/>
    <property type="match status" value="1"/>
</dbReference>
<reference evidence="9" key="3">
    <citation type="submission" date="2021-08" db="EMBL/GenBank/DDBJ databases">
        <authorList>
            <person name="de Jong S."/>
            <person name="van den Broek M."/>
            <person name="Merkel A."/>
            <person name="de la Torre Cortes P."/>
            <person name="Kalamorz F."/>
            <person name="Cook G."/>
            <person name="van Loosdrecht M."/>
            <person name="McMillan D."/>
        </authorList>
    </citation>
    <scope>NUCLEOTIDE SEQUENCE</scope>
    <source>
        <strain evidence="9">TA2.A1</strain>
    </source>
</reference>
<dbReference type="Gene3D" id="3.40.50.720">
    <property type="entry name" value="NAD(P)-binding Rossmann-like Domain"/>
    <property type="match status" value="1"/>
</dbReference>
<dbReference type="InterPro" id="IPR006180">
    <property type="entry name" value="3-OHacyl-CoA_DH_CS"/>
</dbReference>
<feature type="domain" description="3-hydroxyacyl-CoA dehydrogenase NAD binding" evidence="7">
    <location>
        <begin position="21"/>
        <end position="198"/>
    </location>
</feature>